<dbReference type="OrthoDB" id="9811441at2"/>
<dbReference type="GO" id="GO:0009055">
    <property type="term" value="F:electron transfer activity"/>
    <property type="evidence" value="ECO:0007669"/>
    <property type="project" value="InterPro"/>
</dbReference>
<dbReference type="InterPro" id="IPR036909">
    <property type="entry name" value="Cyt_c-like_dom_sf"/>
</dbReference>
<evidence type="ECO:0000313" key="2">
    <source>
        <dbReference type="EMBL" id="AGA27026.1"/>
    </source>
</evidence>
<keyword evidence="1" id="KW-0732">Signal</keyword>
<gene>
    <name evidence="2" type="ordered locus">Sinac_2730</name>
</gene>
<keyword evidence="3" id="KW-1185">Reference proteome</keyword>
<dbReference type="HOGENOM" id="CLU_1650996_0_0_0"/>
<dbReference type="Proteomes" id="UP000010798">
    <property type="component" value="Chromosome"/>
</dbReference>
<organism evidence="2 3">
    <name type="scientific">Singulisphaera acidiphila (strain ATCC BAA-1392 / DSM 18658 / VKM B-2454 / MOB10)</name>
    <dbReference type="NCBI Taxonomy" id="886293"/>
    <lineage>
        <taxon>Bacteria</taxon>
        <taxon>Pseudomonadati</taxon>
        <taxon>Planctomycetota</taxon>
        <taxon>Planctomycetia</taxon>
        <taxon>Isosphaerales</taxon>
        <taxon>Isosphaeraceae</taxon>
        <taxon>Singulisphaera</taxon>
    </lineage>
</organism>
<dbReference type="EMBL" id="CP003364">
    <property type="protein sequence ID" value="AGA27026.1"/>
    <property type="molecule type" value="Genomic_DNA"/>
</dbReference>
<reference evidence="2 3" key="1">
    <citation type="submission" date="2012-02" db="EMBL/GenBank/DDBJ databases">
        <title>Complete sequence of chromosome of Singulisphaera acidiphila DSM 18658.</title>
        <authorList>
            <consortium name="US DOE Joint Genome Institute (JGI-PGF)"/>
            <person name="Lucas S."/>
            <person name="Copeland A."/>
            <person name="Lapidus A."/>
            <person name="Glavina del Rio T."/>
            <person name="Dalin E."/>
            <person name="Tice H."/>
            <person name="Bruce D."/>
            <person name="Goodwin L."/>
            <person name="Pitluck S."/>
            <person name="Peters L."/>
            <person name="Ovchinnikova G."/>
            <person name="Chertkov O."/>
            <person name="Kyrpides N."/>
            <person name="Mavromatis K."/>
            <person name="Ivanova N."/>
            <person name="Brettin T."/>
            <person name="Detter J.C."/>
            <person name="Han C."/>
            <person name="Larimer F."/>
            <person name="Land M."/>
            <person name="Hauser L."/>
            <person name="Markowitz V."/>
            <person name="Cheng J.-F."/>
            <person name="Hugenholtz P."/>
            <person name="Woyke T."/>
            <person name="Wu D."/>
            <person name="Tindall B."/>
            <person name="Pomrenke H."/>
            <person name="Brambilla E."/>
            <person name="Klenk H.-P."/>
            <person name="Eisen J.A."/>
        </authorList>
    </citation>
    <scope>NUCLEOTIDE SEQUENCE [LARGE SCALE GENOMIC DNA]</scope>
    <source>
        <strain evidence="3">ATCC BAA-1392 / DSM 18658 / VKM B-2454 / MOB10</strain>
    </source>
</reference>
<protein>
    <recommendedName>
        <fullName evidence="4">Cytochrome c domain-containing protein</fullName>
    </recommendedName>
</protein>
<dbReference type="SUPFAM" id="SSF46626">
    <property type="entry name" value="Cytochrome c"/>
    <property type="match status" value="1"/>
</dbReference>
<accession>L0DEE4</accession>
<evidence type="ECO:0000256" key="1">
    <source>
        <dbReference type="SAM" id="SignalP"/>
    </source>
</evidence>
<dbReference type="AlphaFoldDB" id="L0DEE4"/>
<sequence>MRRSIRLLLLIPIVALSVVAGESPKSAPDTAGGLTDTDRIMFARRFARSIWPMMAEPNLTEKGCLACHRDDQSNTSPLVLLDSPSAVFASLLEEGYFDRNNPSAILTRVAHKNEKFRMPPVPARSWSQEEVRTLRTFIEELNAKRIRKESSLAPQLPTRP</sequence>
<feature type="chain" id="PRO_5003940099" description="Cytochrome c domain-containing protein" evidence="1">
    <location>
        <begin position="21"/>
        <end position="160"/>
    </location>
</feature>
<dbReference type="RefSeq" id="WP_015246178.1">
    <property type="nucleotide sequence ID" value="NC_019892.1"/>
</dbReference>
<proteinExistence type="predicted"/>
<feature type="signal peptide" evidence="1">
    <location>
        <begin position="1"/>
        <end position="20"/>
    </location>
</feature>
<evidence type="ECO:0000313" key="3">
    <source>
        <dbReference type="Proteomes" id="UP000010798"/>
    </source>
</evidence>
<dbReference type="GO" id="GO:0020037">
    <property type="term" value="F:heme binding"/>
    <property type="evidence" value="ECO:0007669"/>
    <property type="project" value="InterPro"/>
</dbReference>
<evidence type="ECO:0008006" key="4">
    <source>
        <dbReference type="Google" id="ProtNLM"/>
    </source>
</evidence>
<name>L0DEE4_SINAD</name>
<dbReference type="KEGG" id="saci:Sinac_2730"/>